<dbReference type="InterPro" id="IPR000357">
    <property type="entry name" value="HEAT"/>
</dbReference>
<evidence type="ECO:0000256" key="4">
    <source>
        <dbReference type="ARBA" id="ARBA00023212"/>
    </source>
</evidence>
<organism evidence="8 9">
    <name type="scientific">Potamilus streckersoni</name>
    <dbReference type="NCBI Taxonomy" id="2493646"/>
    <lineage>
        <taxon>Eukaryota</taxon>
        <taxon>Metazoa</taxon>
        <taxon>Spiralia</taxon>
        <taxon>Lophotrochozoa</taxon>
        <taxon>Mollusca</taxon>
        <taxon>Bivalvia</taxon>
        <taxon>Autobranchia</taxon>
        <taxon>Heteroconchia</taxon>
        <taxon>Palaeoheterodonta</taxon>
        <taxon>Unionida</taxon>
        <taxon>Unionoidea</taxon>
        <taxon>Unionidae</taxon>
        <taxon>Ambleminae</taxon>
        <taxon>Lampsilini</taxon>
        <taxon>Potamilus</taxon>
    </lineage>
</organism>
<feature type="compositionally biased region" description="Polar residues" evidence="6">
    <location>
        <begin position="708"/>
        <end position="720"/>
    </location>
</feature>
<comment type="caution">
    <text evidence="8">The sequence shown here is derived from an EMBL/GenBank/DDBJ whole genome shotgun (WGS) entry which is preliminary data.</text>
</comment>
<dbReference type="PANTHER" id="PTHR21567">
    <property type="entry name" value="CLASP"/>
    <property type="match status" value="1"/>
</dbReference>
<dbReference type="InterPro" id="IPR021133">
    <property type="entry name" value="HEAT_type_2"/>
</dbReference>
<feature type="region of interest" description="Disordered" evidence="6">
    <location>
        <begin position="958"/>
        <end position="998"/>
    </location>
</feature>
<evidence type="ECO:0000313" key="8">
    <source>
        <dbReference type="EMBL" id="KAK3607616.1"/>
    </source>
</evidence>
<dbReference type="Pfam" id="PF12348">
    <property type="entry name" value="CLASP_N"/>
    <property type="match status" value="2"/>
</dbReference>
<feature type="compositionally biased region" description="Basic and acidic residues" evidence="6">
    <location>
        <begin position="1042"/>
        <end position="1054"/>
    </location>
</feature>
<feature type="domain" description="TOG" evidence="7">
    <location>
        <begin position="1"/>
        <end position="227"/>
    </location>
</feature>
<keyword evidence="9" id="KW-1185">Reference proteome</keyword>
<dbReference type="Proteomes" id="UP001195483">
    <property type="component" value="Unassembled WGS sequence"/>
</dbReference>
<dbReference type="Pfam" id="PF02985">
    <property type="entry name" value="HEAT"/>
    <property type="match status" value="1"/>
</dbReference>
<dbReference type="InterPro" id="IPR034085">
    <property type="entry name" value="TOG"/>
</dbReference>
<comment type="subcellular location">
    <subcellularLocation>
        <location evidence="1">Cytoplasm</location>
        <location evidence="1">Cytoskeleton</location>
    </subcellularLocation>
</comment>
<dbReference type="EMBL" id="JAEAOA010002038">
    <property type="protein sequence ID" value="KAK3607616.1"/>
    <property type="molecule type" value="Genomic_DNA"/>
</dbReference>
<dbReference type="GO" id="GO:0005815">
    <property type="term" value="C:microtubule organizing center"/>
    <property type="evidence" value="ECO:0007669"/>
    <property type="project" value="TreeGrafter"/>
</dbReference>
<protein>
    <recommendedName>
        <fullName evidence="7">TOG domain-containing protein</fullName>
    </recommendedName>
</protein>
<feature type="compositionally biased region" description="Acidic residues" evidence="6">
    <location>
        <begin position="582"/>
        <end position="592"/>
    </location>
</feature>
<feature type="region of interest" description="Disordered" evidence="6">
    <location>
        <begin position="1031"/>
        <end position="1055"/>
    </location>
</feature>
<evidence type="ECO:0000256" key="6">
    <source>
        <dbReference type="SAM" id="MobiDB-lite"/>
    </source>
</evidence>
<evidence type="ECO:0000256" key="1">
    <source>
        <dbReference type="ARBA" id="ARBA00004245"/>
    </source>
</evidence>
<keyword evidence="2" id="KW-0963">Cytoplasm</keyword>
<dbReference type="InterPro" id="IPR016024">
    <property type="entry name" value="ARM-type_fold"/>
</dbReference>
<gene>
    <name evidence="8" type="ORF">CHS0354_034665</name>
</gene>
<feature type="region of interest" description="Disordered" evidence="6">
    <location>
        <begin position="526"/>
        <end position="671"/>
    </location>
</feature>
<keyword evidence="4" id="KW-0206">Cytoskeleton</keyword>
<proteinExistence type="predicted"/>
<reference evidence="8" key="3">
    <citation type="submission" date="2023-05" db="EMBL/GenBank/DDBJ databases">
        <authorList>
            <person name="Smith C.H."/>
        </authorList>
    </citation>
    <scope>NUCLEOTIDE SEQUENCE</scope>
    <source>
        <strain evidence="8">CHS0354</strain>
        <tissue evidence="8">Mantle</tissue>
    </source>
</reference>
<dbReference type="PANTHER" id="PTHR21567:SF9">
    <property type="entry name" value="CLIP-ASSOCIATING PROTEIN"/>
    <property type="match status" value="1"/>
</dbReference>
<dbReference type="InterPro" id="IPR011989">
    <property type="entry name" value="ARM-like"/>
</dbReference>
<feature type="compositionally biased region" description="Polar residues" evidence="6">
    <location>
        <begin position="551"/>
        <end position="563"/>
    </location>
</feature>
<feature type="region of interest" description="Disordered" evidence="6">
    <location>
        <begin position="690"/>
        <end position="720"/>
    </location>
</feature>
<evidence type="ECO:0000256" key="3">
    <source>
        <dbReference type="ARBA" id="ARBA00022737"/>
    </source>
</evidence>
<feature type="compositionally biased region" description="Polar residues" evidence="6">
    <location>
        <begin position="593"/>
        <end position="605"/>
    </location>
</feature>
<feature type="domain" description="TOG" evidence="7">
    <location>
        <begin position="1092"/>
        <end position="1322"/>
    </location>
</feature>
<feature type="compositionally biased region" description="Low complexity" evidence="6">
    <location>
        <begin position="611"/>
        <end position="623"/>
    </location>
</feature>
<evidence type="ECO:0000256" key="5">
    <source>
        <dbReference type="PROSITE-ProRule" id="PRU00103"/>
    </source>
</evidence>
<feature type="compositionally biased region" description="Low complexity" evidence="6">
    <location>
        <begin position="632"/>
        <end position="649"/>
    </location>
</feature>
<dbReference type="PROSITE" id="PS50077">
    <property type="entry name" value="HEAT_REPEAT"/>
    <property type="match status" value="1"/>
</dbReference>
<dbReference type="GO" id="GO:0072686">
    <property type="term" value="C:mitotic spindle"/>
    <property type="evidence" value="ECO:0007669"/>
    <property type="project" value="TreeGrafter"/>
</dbReference>
<dbReference type="GO" id="GO:0031110">
    <property type="term" value="P:regulation of microtubule polymerization or depolymerization"/>
    <property type="evidence" value="ECO:0007669"/>
    <property type="project" value="UniProtKB-ARBA"/>
</dbReference>
<feature type="compositionally biased region" description="Low complexity" evidence="6">
    <location>
        <begin position="527"/>
        <end position="538"/>
    </location>
</feature>
<reference evidence="8" key="2">
    <citation type="journal article" date="2021" name="Genome Biol. Evol.">
        <title>Developing a high-quality reference genome for a parasitic bivalve with doubly uniparental inheritance (Bivalvia: Unionida).</title>
        <authorList>
            <person name="Smith C.H."/>
        </authorList>
    </citation>
    <scope>NUCLEOTIDE SEQUENCE</scope>
    <source>
        <strain evidence="8">CHS0354</strain>
        <tissue evidence="8">Mantle</tissue>
    </source>
</reference>
<dbReference type="InterPro" id="IPR024395">
    <property type="entry name" value="CLASP_N_dom"/>
</dbReference>
<accession>A0AAE0TCC1</accession>
<dbReference type="GO" id="GO:0040001">
    <property type="term" value="P:establishment of mitotic spindle localization"/>
    <property type="evidence" value="ECO:0007669"/>
    <property type="project" value="TreeGrafter"/>
</dbReference>
<dbReference type="GO" id="GO:0000776">
    <property type="term" value="C:kinetochore"/>
    <property type="evidence" value="ECO:0007669"/>
    <property type="project" value="TreeGrafter"/>
</dbReference>
<evidence type="ECO:0000256" key="2">
    <source>
        <dbReference type="ARBA" id="ARBA00022490"/>
    </source>
</evidence>
<dbReference type="GO" id="GO:0045180">
    <property type="term" value="C:basal cortex"/>
    <property type="evidence" value="ECO:0007669"/>
    <property type="project" value="TreeGrafter"/>
</dbReference>
<feature type="region of interest" description="Disordered" evidence="6">
    <location>
        <begin position="229"/>
        <end position="274"/>
    </location>
</feature>
<dbReference type="SUPFAM" id="SSF48371">
    <property type="entry name" value="ARM repeat"/>
    <property type="match status" value="2"/>
</dbReference>
<dbReference type="GO" id="GO:1902903">
    <property type="term" value="P:regulation of supramolecular fiber organization"/>
    <property type="evidence" value="ECO:0007669"/>
    <property type="project" value="UniProtKB-ARBA"/>
</dbReference>
<feature type="domain" description="TOG" evidence="7">
    <location>
        <begin position="299"/>
        <end position="536"/>
    </location>
</feature>
<keyword evidence="3" id="KW-0677">Repeat</keyword>
<dbReference type="GO" id="GO:0005876">
    <property type="term" value="C:spindle microtubule"/>
    <property type="evidence" value="ECO:0007669"/>
    <property type="project" value="TreeGrafter"/>
</dbReference>
<feature type="repeat" description="HEAT" evidence="5">
    <location>
        <begin position="163"/>
        <end position="201"/>
    </location>
</feature>
<evidence type="ECO:0000259" key="7">
    <source>
        <dbReference type="SMART" id="SM01349"/>
    </source>
</evidence>
<reference evidence="8" key="1">
    <citation type="journal article" date="2021" name="Genome Biol. Evol.">
        <title>A High-Quality Reference Genome for a Parasitic Bivalve with Doubly Uniparental Inheritance (Bivalvia: Unionida).</title>
        <authorList>
            <person name="Smith C.H."/>
        </authorList>
    </citation>
    <scope>NUCLEOTIDE SEQUENCE</scope>
    <source>
        <strain evidence="8">CHS0354</strain>
    </source>
</reference>
<dbReference type="GO" id="GO:0008017">
    <property type="term" value="F:microtubule binding"/>
    <property type="evidence" value="ECO:0007669"/>
    <property type="project" value="TreeGrafter"/>
</dbReference>
<feature type="domain" description="TOG" evidence="7">
    <location>
        <begin position="721"/>
        <end position="958"/>
    </location>
</feature>
<dbReference type="GO" id="GO:0005881">
    <property type="term" value="C:cytoplasmic microtubule"/>
    <property type="evidence" value="ECO:0007669"/>
    <property type="project" value="TreeGrafter"/>
</dbReference>
<dbReference type="Gene3D" id="1.25.10.10">
    <property type="entry name" value="Leucine-rich Repeat Variant"/>
    <property type="match status" value="4"/>
</dbReference>
<dbReference type="SMART" id="SM01349">
    <property type="entry name" value="TOG"/>
    <property type="match status" value="4"/>
</dbReference>
<dbReference type="GO" id="GO:0090307">
    <property type="term" value="P:mitotic spindle assembly"/>
    <property type="evidence" value="ECO:0007669"/>
    <property type="project" value="TreeGrafter"/>
</dbReference>
<evidence type="ECO:0000313" key="9">
    <source>
        <dbReference type="Proteomes" id="UP001195483"/>
    </source>
</evidence>
<sequence>MSRTLDDFVPNIVTQDTRKRLQAHSDLVPYLGDPRSSLQCDSFDAVIEGLLGWVNSSNYKISINGLEVLCLLVDRMGEDFKPHINNLLTVVVDRLGDAKDQVRDQAQQLLLKLMMPASTPQYVFERMAAAFQHKLWHVREGVLICLINTINTYGARCLQFSKIVPAIIKLLEDQTPQVRESAVNALAEIYRHVGEKVRSDLSRKGIPQQRLNQLFAKFDEVKMSGNMVATADMGPGRSGDRSDDETDFARPTSTKVPHAKKTLSSAGSDSGGVGRKAALAGAVTEEDFIKQFEDVPHLQIYSAREVQEQMNKIKDTLNDMNAERWERRVDALKSLRAIVLYGHSDCEEFYSSLRMLEPCLITTVKDLRSQIVREGCISIAYLSQQLTSKFDHAAELLLPSLVNLIPNSAKIMATSGIVCIRFILQQTFAPRLIPIITQNISSKASIIRRYCFEFLNQILHKWPTHILEKHIAIIQESIKKGISDADSEARALSRKAFWGFSEHFKDQADALLNTLDAAKQKALQGELSASSSSNSLNSGENTKAARVRARSASQDRGYESNTLGRVGKGHTRFSSTKSDTGGDLDVDVDFEQNTEANSRSSSPTPRHSYITNTTAHTATMTPGRTRKTGIPRSQGTSRDSSPSRSSTHSYGRERRLSGSKINTGLSKGSAMAQRLLKPGQETEEALADALKQPLRKRHESYDSDDAASETSSVCSERSLSSYGRTSEDVGEITGLLQSGSYQDRKEGLVCLQNILRQNRYLTRIELKKLTEIFTRLFHDPHSKVFSIYLETLVDLITLHKGDLNDWLYVLLSRLLNKLGSEILGSVHAKVQRTLDCVRDNFPTDLQFGIVTKFIIDQTQSPNLKVKLAMLNYLNGLVQVMDPTDFSNSADARLVISRIITWTTEPKSVDVRKAAQSVLIGLFNLNTPEFSIMLSGLPKAFQDGATKILHVHLRSASSSEPDVLAPRNVTSPEPKNKSRPSSRGAYPHDETDTENMNPEDIYNSIKKTSAEIQNLSFNSKLDHYDDVKKKRDFTSQDSGIQDLRNDSPDSIDTRKPQYNPVHYQDEGTMNAYNKAALAEAVFDVDTEFFNEGNIDQGDIISDILTELSNHNERNEERKNAMLSLIKLTREGVFHLWDEHFKSILLILLETLGDDDGQIRALSLRVLREILRHQARRFQDYAELTSLRILEAHKDPVKEVVRSAEECAATLASNIPPEQTIRILIPIIQTATMPVNMAAIKMQNKVIAQIDKKALEEILPELIPGLLKCYEDPESVVRKASVFCLVEVYLKVGDALRPFLAGLNGSKVKLLNLYIKRAQGERDGSKAVSPLSADL</sequence>
<name>A0AAE0TCC1_9BIVA</name>